<keyword evidence="3" id="KW-0547">Nucleotide-binding</keyword>
<keyword evidence="12" id="KW-1185">Reference proteome</keyword>
<organism evidence="11 12">
    <name type="scientific">Aerococcus agrisoli</name>
    <dbReference type="NCBI Taxonomy" id="2487350"/>
    <lineage>
        <taxon>Bacteria</taxon>
        <taxon>Bacillati</taxon>
        <taxon>Bacillota</taxon>
        <taxon>Bacilli</taxon>
        <taxon>Lactobacillales</taxon>
        <taxon>Aerococcaceae</taxon>
        <taxon>Aerococcus</taxon>
    </lineage>
</organism>
<dbReference type="GO" id="GO:0005524">
    <property type="term" value="F:ATP binding"/>
    <property type="evidence" value="ECO:0007669"/>
    <property type="project" value="UniProtKB-KW"/>
</dbReference>
<dbReference type="FunFam" id="3.40.50.300:FF:000356">
    <property type="entry name" value="DNA repair protein RecN"/>
    <property type="match status" value="1"/>
</dbReference>
<dbReference type="RefSeq" id="WP_123780314.1">
    <property type="nucleotide sequence ID" value="NZ_RKMG01000017.1"/>
</dbReference>
<evidence type="ECO:0000256" key="3">
    <source>
        <dbReference type="ARBA" id="ARBA00022741"/>
    </source>
</evidence>
<protein>
    <recommendedName>
        <fullName evidence="2 8">DNA repair protein RecN</fullName>
    </recommendedName>
    <alternativeName>
        <fullName evidence="7 8">Recombination protein N</fullName>
    </alternativeName>
</protein>
<evidence type="ECO:0000256" key="1">
    <source>
        <dbReference type="ARBA" id="ARBA00009441"/>
    </source>
</evidence>
<keyword evidence="9" id="KW-0175">Coiled coil</keyword>
<evidence type="ECO:0000256" key="7">
    <source>
        <dbReference type="ARBA" id="ARBA00033408"/>
    </source>
</evidence>
<dbReference type="PIRSF" id="PIRSF003128">
    <property type="entry name" value="RecN"/>
    <property type="match status" value="1"/>
</dbReference>
<reference evidence="11 12" key="1">
    <citation type="submission" date="2018-11" db="EMBL/GenBank/DDBJ databases">
        <title>Aerococcus sp. SJQ22, whole genome shotgun sequence.</title>
        <authorList>
            <person name="Sun L."/>
            <person name="Gao X."/>
            <person name="Chen W."/>
            <person name="Huang K."/>
        </authorList>
    </citation>
    <scope>NUCLEOTIDE SEQUENCE [LARGE SCALE GENOMIC DNA]</scope>
    <source>
        <strain evidence="11 12">SJQ22</strain>
    </source>
</reference>
<feature type="coiled-coil region" evidence="9">
    <location>
        <begin position="329"/>
        <end position="366"/>
    </location>
</feature>
<dbReference type="Gene3D" id="3.40.50.300">
    <property type="entry name" value="P-loop containing nucleotide triphosphate hydrolases"/>
    <property type="match status" value="2"/>
</dbReference>
<proteinExistence type="inferred from homology"/>
<dbReference type="OrthoDB" id="9806954at2"/>
<dbReference type="CDD" id="cd03241">
    <property type="entry name" value="ABC_RecN"/>
    <property type="match status" value="2"/>
</dbReference>
<dbReference type="GO" id="GO:0016887">
    <property type="term" value="F:ATP hydrolysis activity"/>
    <property type="evidence" value="ECO:0007669"/>
    <property type="project" value="InterPro"/>
</dbReference>
<feature type="domain" description="Rad50/SbcC-type AAA" evidence="10">
    <location>
        <begin position="5"/>
        <end position="202"/>
    </location>
</feature>
<evidence type="ECO:0000259" key="10">
    <source>
        <dbReference type="Pfam" id="PF13476"/>
    </source>
</evidence>
<keyword evidence="5" id="KW-0067">ATP-binding</keyword>
<gene>
    <name evidence="11" type="primary">recN</name>
    <name evidence="11" type="ORF">EF384_06200</name>
</gene>
<evidence type="ECO:0000256" key="9">
    <source>
        <dbReference type="SAM" id="Coils"/>
    </source>
</evidence>
<keyword evidence="6 8" id="KW-0234">DNA repair</keyword>
<dbReference type="NCBIfam" id="TIGR00634">
    <property type="entry name" value="recN"/>
    <property type="match status" value="1"/>
</dbReference>
<evidence type="ECO:0000313" key="12">
    <source>
        <dbReference type="Proteomes" id="UP000273977"/>
    </source>
</evidence>
<dbReference type="GO" id="GO:0006310">
    <property type="term" value="P:DNA recombination"/>
    <property type="evidence" value="ECO:0007669"/>
    <property type="project" value="InterPro"/>
</dbReference>
<feature type="coiled-coil region" evidence="9">
    <location>
        <begin position="160"/>
        <end position="187"/>
    </location>
</feature>
<name>A0A3N4GHJ4_9LACT</name>
<dbReference type="InterPro" id="IPR038729">
    <property type="entry name" value="Rad50/SbcC_AAA"/>
</dbReference>
<evidence type="ECO:0000256" key="8">
    <source>
        <dbReference type="PIRNR" id="PIRNR003128"/>
    </source>
</evidence>
<dbReference type="Proteomes" id="UP000273977">
    <property type="component" value="Unassembled WGS sequence"/>
</dbReference>
<dbReference type="PANTHER" id="PTHR11059">
    <property type="entry name" value="DNA REPAIR PROTEIN RECN"/>
    <property type="match status" value="1"/>
</dbReference>
<dbReference type="PANTHER" id="PTHR11059:SF0">
    <property type="entry name" value="DNA REPAIR PROTEIN RECN"/>
    <property type="match status" value="1"/>
</dbReference>
<dbReference type="InterPro" id="IPR004604">
    <property type="entry name" value="DNA_recomb/repair_RecN"/>
</dbReference>
<comment type="function">
    <text evidence="8">May be involved in recombinational repair of damaged DNA.</text>
</comment>
<comment type="similarity">
    <text evidence="1 8">Belongs to the RecN family.</text>
</comment>
<dbReference type="GO" id="GO:0009432">
    <property type="term" value="P:SOS response"/>
    <property type="evidence" value="ECO:0007669"/>
    <property type="project" value="TreeGrafter"/>
</dbReference>
<dbReference type="Pfam" id="PF13476">
    <property type="entry name" value="AAA_23"/>
    <property type="match status" value="1"/>
</dbReference>
<evidence type="ECO:0000256" key="2">
    <source>
        <dbReference type="ARBA" id="ARBA00021315"/>
    </source>
</evidence>
<evidence type="ECO:0000256" key="6">
    <source>
        <dbReference type="ARBA" id="ARBA00023204"/>
    </source>
</evidence>
<dbReference type="GO" id="GO:0006302">
    <property type="term" value="P:double-strand break repair"/>
    <property type="evidence" value="ECO:0007669"/>
    <property type="project" value="InterPro"/>
</dbReference>
<sequence>MLQHLTIKNFAIIEDLTIDFDSGMTVLTGETGAGKSIIIDAVGLLVGGRGSTDFIRYGTDKFDLRGIFFMPDLSAEGRAMLADNNIPFDDAQLMIVRQLDMNGKNTIKVNGVSMTVSMLKTLGTYIVDIHGQNEHQSLMHTSNHIHLLDHFAKQEIGPKLQAYQEAYQEYKEAKSLLESQNLNEQEAAQRMDLLKFQINEITAANVVVGEVDNFIIERDQLQNFQKIADALGQTNNLLSNADFNVIDLIGQAVGELETIRDFDQNYADFYEQITGTYYALQDLASSISDQVDQLHYDPNRLDEIIERLAVYKNLQRKYGEDSEDILLYMTNAQEELKQIENRESNQQKLKDNLAAKKANALKLAKELSKVRRDVKGDLVDAIEGQMKALYMEKARFRVDILELDELGAYGIDDVAFMIATNLGEPFKPLVKVASGGELSRLMLAMKTIFQNASGVTAIIFDEVDTGVSGRVAQAIATKMFEIALKAQVLCITHLPQVASMADHQLFISKQENADRTFTKVSLLKEDERIDEVARMLTGSNITDVARQAAAEQIEEDRDFKESLRNKG</sequence>
<accession>A0A3N4GHJ4</accession>
<evidence type="ECO:0000313" key="11">
    <source>
        <dbReference type="EMBL" id="RPA60146.1"/>
    </source>
</evidence>
<keyword evidence="4 8" id="KW-0227">DNA damage</keyword>
<evidence type="ECO:0000256" key="5">
    <source>
        <dbReference type="ARBA" id="ARBA00022840"/>
    </source>
</evidence>
<dbReference type="FunFam" id="3.40.50.300:FF:000319">
    <property type="entry name" value="DNA repair protein RecN"/>
    <property type="match status" value="1"/>
</dbReference>
<dbReference type="AlphaFoldDB" id="A0A3N4GHJ4"/>
<evidence type="ECO:0000256" key="4">
    <source>
        <dbReference type="ARBA" id="ARBA00022763"/>
    </source>
</evidence>
<comment type="caution">
    <text evidence="11">The sequence shown here is derived from an EMBL/GenBank/DDBJ whole genome shotgun (WGS) entry which is preliminary data.</text>
</comment>
<dbReference type="SUPFAM" id="SSF52540">
    <property type="entry name" value="P-loop containing nucleoside triphosphate hydrolases"/>
    <property type="match status" value="1"/>
</dbReference>
<dbReference type="InterPro" id="IPR027417">
    <property type="entry name" value="P-loop_NTPase"/>
</dbReference>
<dbReference type="GO" id="GO:0043590">
    <property type="term" value="C:bacterial nucleoid"/>
    <property type="evidence" value="ECO:0007669"/>
    <property type="project" value="TreeGrafter"/>
</dbReference>
<dbReference type="EMBL" id="RKMG01000017">
    <property type="protein sequence ID" value="RPA60146.1"/>
    <property type="molecule type" value="Genomic_DNA"/>
</dbReference>